<dbReference type="EMBL" id="ML769952">
    <property type="protein sequence ID" value="KAE9385712.1"/>
    <property type="molecule type" value="Genomic_DNA"/>
</dbReference>
<proteinExistence type="predicted"/>
<feature type="compositionally biased region" description="Polar residues" evidence="1">
    <location>
        <begin position="21"/>
        <end position="37"/>
    </location>
</feature>
<keyword evidence="3" id="KW-1185">Reference proteome</keyword>
<evidence type="ECO:0000256" key="1">
    <source>
        <dbReference type="SAM" id="MobiDB-lite"/>
    </source>
</evidence>
<dbReference type="AlphaFoldDB" id="A0A6A4GJ27"/>
<sequence>MASSPDVNLVSEQVSTQLVVTNGSQDGPSSGWLTATHQGEPGAGSWGGSTPWNQSPQNSWNPNHEPNMELEDEFLPDGALLKSRMNKVRDDLRMAPLSWHGLSDRLVHLDNKESATWARIQLHACSIVAQHAHAAFPTFTGPQIELRLASIEQDLAAHKHARSRRSQEADDLLDAYYRAIDERREIDGRVEELEETASILRDLRSIALAFFPPPPSVTEV</sequence>
<gene>
    <name evidence="2" type="ORF">BT96DRAFT_1006782</name>
</gene>
<feature type="region of interest" description="Disordered" evidence="1">
    <location>
        <begin position="21"/>
        <end position="58"/>
    </location>
</feature>
<reference evidence="2" key="1">
    <citation type="journal article" date="2019" name="Environ. Microbiol.">
        <title>Fungal ecological strategies reflected in gene transcription - a case study of two litter decomposers.</title>
        <authorList>
            <person name="Barbi F."/>
            <person name="Kohler A."/>
            <person name="Barry K."/>
            <person name="Baskaran P."/>
            <person name="Daum C."/>
            <person name="Fauchery L."/>
            <person name="Ihrmark K."/>
            <person name="Kuo A."/>
            <person name="LaButti K."/>
            <person name="Lipzen A."/>
            <person name="Morin E."/>
            <person name="Grigoriev I.V."/>
            <person name="Henrissat B."/>
            <person name="Lindahl B."/>
            <person name="Martin F."/>
        </authorList>
    </citation>
    <scope>NUCLEOTIDE SEQUENCE</scope>
    <source>
        <strain evidence="2">JB14</strain>
    </source>
</reference>
<organism evidence="2 3">
    <name type="scientific">Gymnopus androsaceus JB14</name>
    <dbReference type="NCBI Taxonomy" id="1447944"/>
    <lineage>
        <taxon>Eukaryota</taxon>
        <taxon>Fungi</taxon>
        <taxon>Dikarya</taxon>
        <taxon>Basidiomycota</taxon>
        <taxon>Agaricomycotina</taxon>
        <taxon>Agaricomycetes</taxon>
        <taxon>Agaricomycetidae</taxon>
        <taxon>Agaricales</taxon>
        <taxon>Marasmiineae</taxon>
        <taxon>Omphalotaceae</taxon>
        <taxon>Gymnopus</taxon>
    </lineage>
</organism>
<feature type="compositionally biased region" description="Polar residues" evidence="1">
    <location>
        <begin position="48"/>
        <end position="58"/>
    </location>
</feature>
<evidence type="ECO:0000313" key="3">
    <source>
        <dbReference type="Proteomes" id="UP000799118"/>
    </source>
</evidence>
<evidence type="ECO:0000313" key="2">
    <source>
        <dbReference type="EMBL" id="KAE9385712.1"/>
    </source>
</evidence>
<dbReference type="Proteomes" id="UP000799118">
    <property type="component" value="Unassembled WGS sequence"/>
</dbReference>
<protein>
    <submittedName>
        <fullName evidence="2">Uncharacterized protein</fullName>
    </submittedName>
</protein>
<name>A0A6A4GJ27_9AGAR</name>
<dbReference type="OrthoDB" id="3068022at2759"/>
<accession>A0A6A4GJ27</accession>